<dbReference type="PANTHER" id="PTHR12966:SF0">
    <property type="entry name" value="NADH DEHYDROGENASE [UBIQUINONE] 1 ALPHA SUBCOMPLEX SUBUNIT 13"/>
    <property type="match status" value="1"/>
</dbReference>
<dbReference type="InterPro" id="IPR009346">
    <property type="entry name" value="GRIM-19"/>
</dbReference>
<keyword evidence="4 14" id="KW-0813">Transport</keyword>
<evidence type="ECO:0000256" key="11">
    <source>
        <dbReference type="ARBA" id="ARBA00023136"/>
    </source>
</evidence>
<feature type="transmembrane region" description="Helical" evidence="14">
    <location>
        <begin position="30"/>
        <end position="51"/>
    </location>
</feature>
<dbReference type="PaxDb" id="121845-A0A1S3D7R1"/>
<dbReference type="GO" id="GO:0045271">
    <property type="term" value="C:respiratory chain complex I"/>
    <property type="evidence" value="ECO:0007669"/>
    <property type="project" value="UniProtKB-UniRule"/>
</dbReference>
<evidence type="ECO:0000256" key="14">
    <source>
        <dbReference type="RuleBase" id="RU368034"/>
    </source>
</evidence>
<dbReference type="OrthoDB" id="3308at2759"/>
<evidence type="ECO:0000313" key="15">
    <source>
        <dbReference type="Proteomes" id="UP000079169"/>
    </source>
</evidence>
<comment type="similarity">
    <text evidence="2 14">Belongs to the complex I NDUFA13 subunit family.</text>
</comment>
<evidence type="ECO:0000256" key="12">
    <source>
        <dbReference type="ARBA" id="ARBA00045908"/>
    </source>
</evidence>
<dbReference type="RefSeq" id="XP_008476215.1">
    <property type="nucleotide sequence ID" value="XM_008477993.3"/>
</dbReference>
<accession>A0A1S3D7R1</accession>
<dbReference type="OMA" id="YGIREQH"/>
<keyword evidence="11 14" id="KW-0472">Membrane</keyword>
<evidence type="ECO:0000256" key="5">
    <source>
        <dbReference type="ARBA" id="ARBA00022660"/>
    </source>
</evidence>
<evidence type="ECO:0000256" key="9">
    <source>
        <dbReference type="ARBA" id="ARBA00022989"/>
    </source>
</evidence>
<evidence type="ECO:0000256" key="1">
    <source>
        <dbReference type="ARBA" id="ARBA00004298"/>
    </source>
</evidence>
<dbReference type="GO" id="GO:0005743">
    <property type="term" value="C:mitochondrial inner membrane"/>
    <property type="evidence" value="ECO:0007669"/>
    <property type="project" value="UniProtKB-SubCell"/>
</dbReference>
<keyword evidence="5 14" id="KW-0679">Respiratory chain</keyword>
<gene>
    <name evidence="16" type="primary">LOC103513178</name>
</gene>
<evidence type="ECO:0000256" key="6">
    <source>
        <dbReference type="ARBA" id="ARBA00022692"/>
    </source>
</evidence>
<keyword evidence="15" id="KW-1185">Reference proteome</keyword>
<dbReference type="GeneID" id="103513178"/>
<dbReference type="SMR" id="A0A1S3D7R1"/>
<evidence type="ECO:0000256" key="4">
    <source>
        <dbReference type="ARBA" id="ARBA00022448"/>
    </source>
</evidence>
<organism evidence="15 16">
    <name type="scientific">Diaphorina citri</name>
    <name type="common">Asian citrus psyllid</name>
    <dbReference type="NCBI Taxonomy" id="121845"/>
    <lineage>
        <taxon>Eukaryota</taxon>
        <taxon>Metazoa</taxon>
        <taxon>Ecdysozoa</taxon>
        <taxon>Arthropoda</taxon>
        <taxon>Hexapoda</taxon>
        <taxon>Insecta</taxon>
        <taxon>Pterygota</taxon>
        <taxon>Neoptera</taxon>
        <taxon>Paraneoptera</taxon>
        <taxon>Hemiptera</taxon>
        <taxon>Sternorrhyncha</taxon>
        <taxon>Psylloidea</taxon>
        <taxon>Psyllidae</taxon>
        <taxon>Diaphorininae</taxon>
        <taxon>Diaphorina</taxon>
    </lineage>
</organism>
<keyword evidence="8 14" id="KW-0249">Electron transport</keyword>
<keyword evidence="7 14" id="KW-0999">Mitochondrion inner membrane</keyword>
<name>A0A1S3D7R1_DIACI</name>
<comment type="function">
    <text evidence="12">Accessory subunit of the mitochondrial membrane respiratory chain NADH dehydrogenase (Complex I), that is believed not to be involved in catalysis. Complex I functions in the transfer of electrons from NADH to the respiratory chain. The immediate electron acceptor for the enzyme is believed to be ubiquinone. Involved in the interferon/all-trans-retinoic acid (IFN/RA) induced cell death. This apoptotic activity is inhibited by interaction with viral IRF1. Prevents the transactivation of STAT3 target genes. May play a role in CARD15-mediated innate mucosal responses and serve to regulate intestinal epithelial cell responses to microbes.</text>
</comment>
<dbReference type="AlphaFoldDB" id="A0A1S3D7R1"/>
<dbReference type="KEGG" id="dci:103513178"/>
<evidence type="ECO:0000256" key="13">
    <source>
        <dbReference type="ARBA" id="ARBA00046797"/>
    </source>
</evidence>
<dbReference type="Pfam" id="PF06212">
    <property type="entry name" value="GRIM-19"/>
    <property type="match status" value="1"/>
</dbReference>
<sequence length="151" mass="18017">MSSSTTYKQDLPPDGGYKKLDFSRVPARKIWNWYTIIPTYVVSTAVGIYLWRLNREQVRRERAENNSATVALMPLLIAEKDRNLLKTMRKIRDEETELMKNTEGWEAGTLYGEKVYKTSPEDEFVMPSFNEYYAHNKNEEFTKRFQFFFRF</sequence>
<evidence type="ECO:0000256" key="8">
    <source>
        <dbReference type="ARBA" id="ARBA00022982"/>
    </source>
</evidence>
<evidence type="ECO:0000313" key="16">
    <source>
        <dbReference type="RefSeq" id="XP_008476215.1"/>
    </source>
</evidence>
<dbReference type="STRING" id="121845.A0A1S3D7R1"/>
<protein>
    <recommendedName>
        <fullName evidence="3 14">NADH dehydrogenase [ubiquinone] 1 alpha subcomplex subunit 13</fullName>
    </recommendedName>
</protein>
<evidence type="ECO:0000256" key="3">
    <source>
        <dbReference type="ARBA" id="ARBA00018192"/>
    </source>
</evidence>
<evidence type="ECO:0000256" key="10">
    <source>
        <dbReference type="ARBA" id="ARBA00023128"/>
    </source>
</evidence>
<comment type="subcellular location">
    <subcellularLocation>
        <location evidence="1 14">Mitochondrion inner membrane</location>
        <topology evidence="1 14">Single-pass membrane protein</topology>
        <orientation evidence="1 14">Matrix side</orientation>
    </subcellularLocation>
</comment>
<reference evidence="16" key="1">
    <citation type="submission" date="2025-08" db="UniProtKB">
        <authorList>
            <consortium name="RefSeq"/>
        </authorList>
    </citation>
    <scope>IDENTIFICATION</scope>
</reference>
<evidence type="ECO:0000256" key="2">
    <source>
        <dbReference type="ARBA" id="ARBA00007312"/>
    </source>
</evidence>
<comment type="subunit">
    <text evidence="13">Complex I is composed of 45 different subunits. Interacts with CARD15, but not with CARD4. Interacts with STAT3, but not with STAT1, STAT2 and STAT5A. Interacts with OLFM4.</text>
</comment>
<evidence type="ECO:0000256" key="7">
    <source>
        <dbReference type="ARBA" id="ARBA00022792"/>
    </source>
</evidence>
<dbReference type="Proteomes" id="UP000079169">
    <property type="component" value="Unplaced"/>
</dbReference>
<keyword evidence="9 14" id="KW-1133">Transmembrane helix</keyword>
<keyword evidence="6 14" id="KW-0812">Transmembrane</keyword>
<dbReference type="PANTHER" id="PTHR12966">
    <property type="entry name" value="NADH DEHYDROGENASE UBIQUINONE 1 ALPHA SUBCOMPLEX SUBUNIT 13"/>
    <property type="match status" value="1"/>
</dbReference>
<comment type="function">
    <text evidence="14">Complex I functions in the transfer of electrons from NADH to the respiratory chain. Accessory subunit of the mitochondrial membrane respiratory chain NADH dehydrogenase (Complex I), that is believed not to be involved in catalysis.</text>
</comment>
<keyword evidence="10 14" id="KW-0496">Mitochondrion</keyword>
<dbReference type="CTD" id="31578"/>
<proteinExistence type="inferred from homology"/>